<feature type="transmembrane region" description="Helical" evidence="2">
    <location>
        <begin position="21"/>
        <end position="43"/>
    </location>
</feature>
<comment type="caution">
    <text evidence="4">The sequence shown here is derived from an EMBL/GenBank/DDBJ whole genome shotgun (WGS) entry which is preliminary data.</text>
</comment>
<evidence type="ECO:0000256" key="2">
    <source>
        <dbReference type="SAM" id="Phobius"/>
    </source>
</evidence>
<feature type="region of interest" description="Disordered" evidence="1">
    <location>
        <begin position="150"/>
        <end position="171"/>
    </location>
</feature>
<evidence type="ECO:0000256" key="1">
    <source>
        <dbReference type="SAM" id="MobiDB-lite"/>
    </source>
</evidence>
<protein>
    <recommendedName>
        <fullName evidence="3">Low molecular weight protein antigen 6 PH domain-containing protein</fullName>
    </recommendedName>
</protein>
<dbReference type="InterPro" id="IPR019692">
    <property type="entry name" value="CFP-6_PH"/>
</dbReference>
<dbReference type="EMBL" id="AWSA01000006">
    <property type="protein sequence ID" value="EWT02916.1"/>
    <property type="molecule type" value="Genomic_DNA"/>
</dbReference>
<dbReference type="PATRIC" id="fig|1386089.3.peg.789"/>
<accession>W9G9N7</accession>
<keyword evidence="5" id="KW-1185">Reference proteome</keyword>
<sequence>MTEPSPTPDAFAPFRPRRGRVVALGVVVASLVVFGGIAVIIPTQVDGRWGLGDRLMFFGLGVVIALLAWRYATIMAVPSRAGLVVRNLVLTRVLEWPEVVGVQFGGGAPWVTLDLADGDTVAVMAIQKADGETADHEASRLAALVQVFGEVPDGGGRGNGRRGDSGSEDAP</sequence>
<keyword evidence="2" id="KW-1133">Transmembrane helix</keyword>
<dbReference type="Proteomes" id="UP000019489">
    <property type="component" value="Unassembled WGS sequence"/>
</dbReference>
<evidence type="ECO:0000259" key="3">
    <source>
        <dbReference type="Pfam" id="PF10756"/>
    </source>
</evidence>
<keyword evidence="2" id="KW-0812">Transmembrane</keyword>
<keyword evidence="2" id="KW-0472">Membrane</keyword>
<dbReference type="eggNOG" id="ENOG50331K6">
    <property type="taxonomic scope" value="Bacteria"/>
</dbReference>
<proteinExistence type="predicted"/>
<name>W9G9N7_9MICO</name>
<dbReference type="STRING" id="1386089.N865_00825"/>
<dbReference type="AlphaFoldDB" id="W9G9N7"/>
<feature type="transmembrane region" description="Helical" evidence="2">
    <location>
        <begin position="55"/>
        <end position="72"/>
    </location>
</feature>
<gene>
    <name evidence="4" type="ORF">N865_00825</name>
</gene>
<evidence type="ECO:0000313" key="5">
    <source>
        <dbReference type="Proteomes" id="UP000019489"/>
    </source>
</evidence>
<evidence type="ECO:0000313" key="4">
    <source>
        <dbReference type="EMBL" id="EWT02916.1"/>
    </source>
</evidence>
<dbReference type="Pfam" id="PF10756">
    <property type="entry name" value="bPH_6"/>
    <property type="match status" value="1"/>
</dbReference>
<dbReference type="OrthoDB" id="3824918at2"/>
<feature type="domain" description="Low molecular weight protein antigen 6 PH" evidence="3">
    <location>
        <begin position="80"/>
        <end position="137"/>
    </location>
</feature>
<dbReference type="RefSeq" id="WP_034801801.1">
    <property type="nucleotide sequence ID" value="NZ_AWSA01000006.1"/>
</dbReference>
<organism evidence="4 5">
    <name type="scientific">Intrasporangium oryzae NRRL B-24470</name>
    <dbReference type="NCBI Taxonomy" id="1386089"/>
    <lineage>
        <taxon>Bacteria</taxon>
        <taxon>Bacillati</taxon>
        <taxon>Actinomycetota</taxon>
        <taxon>Actinomycetes</taxon>
        <taxon>Micrococcales</taxon>
        <taxon>Intrasporangiaceae</taxon>
        <taxon>Intrasporangium</taxon>
    </lineage>
</organism>
<reference evidence="4 5" key="1">
    <citation type="submission" date="2013-08" db="EMBL/GenBank/DDBJ databases">
        <title>Intrasporangium oryzae NRRL B-24470.</title>
        <authorList>
            <person name="Liu H."/>
            <person name="Wang G."/>
        </authorList>
    </citation>
    <scope>NUCLEOTIDE SEQUENCE [LARGE SCALE GENOMIC DNA]</scope>
    <source>
        <strain evidence="4 5">NRRL B-24470</strain>
    </source>
</reference>